<evidence type="ECO:0000313" key="5">
    <source>
        <dbReference type="EMBL" id="CCO18974.1"/>
    </source>
</evidence>
<dbReference type="GO" id="GO:0033499">
    <property type="term" value="P:galactose catabolic process via UDP-galactose, Leloir pathway"/>
    <property type="evidence" value="ECO:0007669"/>
    <property type="project" value="TreeGrafter"/>
</dbReference>
<proteinExistence type="inferred from homology"/>
<dbReference type="GO" id="GO:0030246">
    <property type="term" value="F:carbohydrate binding"/>
    <property type="evidence" value="ECO:0007669"/>
    <property type="project" value="InterPro"/>
</dbReference>
<evidence type="ECO:0000313" key="6">
    <source>
        <dbReference type="Proteomes" id="UP000198341"/>
    </source>
</evidence>
<dbReference type="CDD" id="cd09019">
    <property type="entry name" value="galactose_mutarotase_like"/>
    <property type="match status" value="1"/>
</dbReference>
<sequence length="583" mass="65777">MSSNTGTNKFPSIVLPSIALASTACALLVQNHHRVGHVPAIFKRIFGRFGEKKTKKTKEKETPFDENETIKTSSSNDEKDDDAKAANKSSSSKEVKEKVIKEEKIGFLSPQEKMEQKMERNEERVRRANEKGFEMITIRASSREDAKKRERAKTTTKELLFGKKRMKMKKGASDESEEEEEEEEEEEDVRIEVDISTFGAAIVALRVPSKESEDVEDVVLGFNSVEEYAKVDDHPYFGVVVGRVANRIKDGKYTLDGVEYKCDRNDGEKHTLHGGLEGLDVKRWTLKDVSESHVELSVLSGDLEQKGFPGNCKISVVYRVRIIERAKIRERKKMSLLEAPSCELYVEKYASLTCEFKATTDAKTPICLAQHSYFNLSGCDSNEDVGYHLAEFPNVSKYLVLDDENIPTGEIRECHEAFDFSEKRLVFAQLPPMRTPLGFDHNFCIDGDNFSRSVNNRPKSYFAVEDSNYSRHASIPSTRFNESLTHCASFESSSSGRTMDVYTDAPGFQFYTGNFLDGTTRGKNNVAYDANTGFCVETQWWPNAVNEKDFPDSVLEVGQTYVHNTCYEFGLNKGIGASFVASY</sequence>
<accession>K8ELY5</accession>
<reference evidence="5 6" key="1">
    <citation type="submission" date="2011-10" db="EMBL/GenBank/DDBJ databases">
        <authorList>
            <person name="Genoscope - CEA"/>
        </authorList>
    </citation>
    <scope>NUCLEOTIDE SEQUENCE [LARGE SCALE GENOMIC DNA]</scope>
    <source>
        <strain evidence="5 6">RCC 1105</strain>
    </source>
</reference>
<dbReference type="InterPro" id="IPR008183">
    <property type="entry name" value="Aldose_1/G6P_1-epimerase"/>
</dbReference>
<dbReference type="OrthoDB" id="274691at2759"/>
<dbReference type="Pfam" id="PF01263">
    <property type="entry name" value="Aldose_epim"/>
    <property type="match status" value="2"/>
</dbReference>
<dbReference type="InterPro" id="IPR011013">
    <property type="entry name" value="Gal_mutarotase_sf_dom"/>
</dbReference>
<evidence type="ECO:0000256" key="3">
    <source>
        <dbReference type="ARBA" id="ARBA00023277"/>
    </source>
</evidence>
<gene>
    <name evidence="5" type="ordered locus">Bathy12g02480</name>
</gene>
<dbReference type="GO" id="GO:0006006">
    <property type="term" value="P:glucose metabolic process"/>
    <property type="evidence" value="ECO:0007669"/>
    <property type="project" value="TreeGrafter"/>
</dbReference>
<organism evidence="5 6">
    <name type="scientific">Bathycoccus prasinos</name>
    <dbReference type="NCBI Taxonomy" id="41875"/>
    <lineage>
        <taxon>Eukaryota</taxon>
        <taxon>Viridiplantae</taxon>
        <taxon>Chlorophyta</taxon>
        <taxon>Mamiellophyceae</taxon>
        <taxon>Mamiellales</taxon>
        <taxon>Bathycoccaceae</taxon>
        <taxon>Bathycoccus</taxon>
    </lineage>
</organism>
<feature type="region of interest" description="Disordered" evidence="4">
    <location>
        <begin position="53"/>
        <end position="97"/>
    </location>
</feature>
<name>K8ELY5_9CHLO</name>
<keyword evidence="3" id="KW-0119">Carbohydrate metabolism</keyword>
<dbReference type="InterPro" id="IPR014718">
    <property type="entry name" value="GH-type_carb-bd"/>
</dbReference>
<dbReference type="RefSeq" id="XP_007509859.1">
    <property type="nucleotide sequence ID" value="XM_007509797.1"/>
</dbReference>
<comment type="similarity">
    <text evidence="1">Belongs to the aldose epimerase family.</text>
</comment>
<dbReference type="PANTHER" id="PTHR10091">
    <property type="entry name" value="ALDOSE-1-EPIMERASE"/>
    <property type="match status" value="1"/>
</dbReference>
<dbReference type="Gene3D" id="2.70.98.10">
    <property type="match status" value="1"/>
</dbReference>
<feature type="region of interest" description="Disordered" evidence="4">
    <location>
        <begin position="165"/>
        <end position="190"/>
    </location>
</feature>
<dbReference type="eggNOG" id="KOG1604">
    <property type="taxonomic scope" value="Eukaryota"/>
</dbReference>
<keyword evidence="6" id="KW-1185">Reference proteome</keyword>
<evidence type="ECO:0000256" key="2">
    <source>
        <dbReference type="ARBA" id="ARBA00023235"/>
    </source>
</evidence>
<dbReference type="PANTHER" id="PTHR10091:SF0">
    <property type="entry name" value="GALACTOSE MUTAROTASE"/>
    <property type="match status" value="1"/>
</dbReference>
<dbReference type="KEGG" id="bpg:Bathy12g02480"/>
<feature type="compositionally biased region" description="Basic and acidic residues" evidence="4">
    <location>
        <begin position="81"/>
        <end position="97"/>
    </location>
</feature>
<evidence type="ECO:0000256" key="1">
    <source>
        <dbReference type="ARBA" id="ARBA00006206"/>
    </source>
</evidence>
<dbReference type="GO" id="GO:0004034">
    <property type="term" value="F:aldose 1-epimerase activity"/>
    <property type="evidence" value="ECO:0007669"/>
    <property type="project" value="TreeGrafter"/>
</dbReference>
<dbReference type="GeneID" id="19012388"/>
<dbReference type="InterPro" id="IPR047215">
    <property type="entry name" value="Galactose_mutarotase-like"/>
</dbReference>
<feature type="compositionally biased region" description="Acidic residues" evidence="4">
    <location>
        <begin position="174"/>
        <end position="189"/>
    </location>
</feature>
<dbReference type="AlphaFoldDB" id="K8ELY5"/>
<dbReference type="SUPFAM" id="SSF74650">
    <property type="entry name" value="Galactose mutarotase-like"/>
    <property type="match status" value="1"/>
</dbReference>
<keyword evidence="2" id="KW-0413">Isomerase</keyword>
<protein>
    <submittedName>
        <fullName evidence="5">Aldose 1-epimerase</fullName>
    </submittedName>
</protein>
<dbReference type="Proteomes" id="UP000198341">
    <property type="component" value="Chromosome 12"/>
</dbReference>
<evidence type="ECO:0000256" key="4">
    <source>
        <dbReference type="SAM" id="MobiDB-lite"/>
    </source>
</evidence>
<dbReference type="EMBL" id="FO082267">
    <property type="protein sequence ID" value="CCO18974.1"/>
    <property type="molecule type" value="Genomic_DNA"/>
</dbReference>
<dbReference type="STRING" id="41875.K8ELY5"/>